<feature type="compositionally biased region" description="Polar residues" evidence="1">
    <location>
        <begin position="1"/>
        <end position="13"/>
    </location>
</feature>
<dbReference type="GO" id="GO:0005856">
    <property type="term" value="C:cytoskeleton"/>
    <property type="evidence" value="ECO:0007669"/>
    <property type="project" value="InterPro"/>
</dbReference>
<feature type="region of interest" description="Disordered" evidence="1">
    <location>
        <begin position="1"/>
        <end position="23"/>
    </location>
</feature>
<evidence type="ECO:0000256" key="1">
    <source>
        <dbReference type="SAM" id="MobiDB-lite"/>
    </source>
</evidence>
<name>A0A8J8NGH5_HALGN</name>
<reference evidence="2" key="1">
    <citation type="submission" date="2019-06" db="EMBL/GenBank/DDBJ databases">
        <authorList>
            <person name="Zheng W."/>
        </authorList>
    </citation>
    <scope>NUCLEOTIDE SEQUENCE</scope>
    <source>
        <strain evidence="2">QDHG01</strain>
    </source>
</reference>
<comment type="caution">
    <text evidence="2">The sequence shown here is derived from an EMBL/GenBank/DDBJ whole genome shotgun (WGS) entry which is preliminary data.</text>
</comment>
<gene>
    <name evidence="2" type="ORF">FGO68_gene8141</name>
</gene>
<dbReference type="PANTHER" id="PTHR31043:SF3">
    <property type="entry name" value="NEPHROCYSTIN-4"/>
    <property type="match status" value="1"/>
</dbReference>
<organism evidence="2 3">
    <name type="scientific">Halteria grandinella</name>
    <dbReference type="NCBI Taxonomy" id="5974"/>
    <lineage>
        <taxon>Eukaryota</taxon>
        <taxon>Sar</taxon>
        <taxon>Alveolata</taxon>
        <taxon>Ciliophora</taxon>
        <taxon>Intramacronucleata</taxon>
        <taxon>Spirotrichea</taxon>
        <taxon>Stichotrichia</taxon>
        <taxon>Sporadotrichida</taxon>
        <taxon>Halteriidae</taxon>
        <taxon>Halteria</taxon>
    </lineage>
</organism>
<dbReference type="Proteomes" id="UP000785679">
    <property type="component" value="Unassembled WGS sequence"/>
</dbReference>
<evidence type="ECO:0000313" key="3">
    <source>
        <dbReference type="Proteomes" id="UP000785679"/>
    </source>
</evidence>
<accession>A0A8J8NGH5</accession>
<dbReference type="EMBL" id="RRYP01016773">
    <property type="protein sequence ID" value="TNV74618.1"/>
    <property type="molecule type" value="Genomic_DNA"/>
</dbReference>
<dbReference type="GO" id="GO:0090090">
    <property type="term" value="P:negative regulation of canonical Wnt signaling pathway"/>
    <property type="evidence" value="ECO:0007669"/>
    <property type="project" value="InterPro"/>
</dbReference>
<protein>
    <submittedName>
        <fullName evidence="2">Uncharacterized protein</fullName>
    </submittedName>
</protein>
<sequence length="284" mass="31212">MMQNRLQVNTNQPFGGGPQQLLSPAGSITSASGGFVTKKGRMQNWALLQKEHKKLDNEVNLKGFEMRKETRSYLLSIKSVQGIPHQDTGAPSVGASSVPMQGAKYFIEFYMTLFNKDLGSHGGFYGRTYRSKAYPVKDSAGTWDLNQEEFVYLHTSFVDKNSLLVVECVLVREIAGLKNYSSAGYALCDIFQFKGQDVVDLTKGTPRSIGLQGIEAVSMKSVKSGGRLTYELRDFPQYDKVKALVPQNCFVGLEDMIPGLASEVLPNPRAGGNLAKAIDLQLLP</sequence>
<dbReference type="PANTHER" id="PTHR31043">
    <property type="entry name" value="NEPHROCYSTIN-4"/>
    <property type="match status" value="1"/>
</dbReference>
<evidence type="ECO:0000313" key="2">
    <source>
        <dbReference type="EMBL" id="TNV74618.1"/>
    </source>
</evidence>
<proteinExistence type="predicted"/>
<dbReference type="InterPro" id="IPR029775">
    <property type="entry name" value="NPHP4"/>
</dbReference>
<dbReference type="AlphaFoldDB" id="A0A8J8NGH5"/>
<dbReference type="GO" id="GO:0097730">
    <property type="term" value="C:non-motile cilium"/>
    <property type="evidence" value="ECO:0007669"/>
    <property type="project" value="InterPro"/>
</dbReference>
<keyword evidence="3" id="KW-1185">Reference proteome</keyword>